<keyword evidence="3" id="KW-1185">Reference proteome</keyword>
<feature type="region of interest" description="Disordered" evidence="1">
    <location>
        <begin position="54"/>
        <end position="91"/>
    </location>
</feature>
<dbReference type="EMBL" id="BAABME010002123">
    <property type="protein sequence ID" value="GAA0153144.1"/>
    <property type="molecule type" value="Genomic_DNA"/>
</dbReference>
<gene>
    <name evidence="2" type="ORF">LIER_11457</name>
</gene>
<protein>
    <submittedName>
        <fullName evidence="2">Uncharacterized protein</fullName>
    </submittedName>
</protein>
<accession>A0AAV3PNH2</accession>
<proteinExistence type="predicted"/>
<dbReference type="Proteomes" id="UP001454036">
    <property type="component" value="Unassembled WGS sequence"/>
</dbReference>
<organism evidence="2 3">
    <name type="scientific">Lithospermum erythrorhizon</name>
    <name type="common">Purple gromwell</name>
    <name type="synonym">Lithospermum officinale var. erythrorhizon</name>
    <dbReference type="NCBI Taxonomy" id="34254"/>
    <lineage>
        <taxon>Eukaryota</taxon>
        <taxon>Viridiplantae</taxon>
        <taxon>Streptophyta</taxon>
        <taxon>Embryophyta</taxon>
        <taxon>Tracheophyta</taxon>
        <taxon>Spermatophyta</taxon>
        <taxon>Magnoliopsida</taxon>
        <taxon>eudicotyledons</taxon>
        <taxon>Gunneridae</taxon>
        <taxon>Pentapetalae</taxon>
        <taxon>asterids</taxon>
        <taxon>lamiids</taxon>
        <taxon>Boraginales</taxon>
        <taxon>Boraginaceae</taxon>
        <taxon>Boraginoideae</taxon>
        <taxon>Lithospermeae</taxon>
        <taxon>Lithospermum</taxon>
    </lineage>
</organism>
<feature type="compositionally biased region" description="Low complexity" evidence="1">
    <location>
        <begin position="73"/>
        <end position="86"/>
    </location>
</feature>
<sequence length="103" mass="11267">MSSLQREPRDVMDDLGAWAQLFDPLPLYLIEYRQKGVMSSPTLRPLLGLGRGSRDPLKFRGRTGRRRGEFDTPSGFGPLGSSGSFGACHGGGKISRGLEDLEE</sequence>
<evidence type="ECO:0000256" key="1">
    <source>
        <dbReference type="SAM" id="MobiDB-lite"/>
    </source>
</evidence>
<comment type="caution">
    <text evidence="2">The sequence shown here is derived from an EMBL/GenBank/DDBJ whole genome shotgun (WGS) entry which is preliminary data.</text>
</comment>
<reference evidence="2 3" key="1">
    <citation type="submission" date="2024-01" db="EMBL/GenBank/DDBJ databases">
        <title>The complete chloroplast genome sequence of Lithospermum erythrorhizon: insights into the phylogenetic relationship among Boraginaceae species and the maternal lineages of purple gromwells.</title>
        <authorList>
            <person name="Okada T."/>
            <person name="Watanabe K."/>
        </authorList>
    </citation>
    <scope>NUCLEOTIDE SEQUENCE [LARGE SCALE GENOMIC DNA]</scope>
</reference>
<dbReference type="AlphaFoldDB" id="A0AAV3PNH2"/>
<evidence type="ECO:0000313" key="2">
    <source>
        <dbReference type="EMBL" id="GAA0153144.1"/>
    </source>
</evidence>
<evidence type="ECO:0000313" key="3">
    <source>
        <dbReference type="Proteomes" id="UP001454036"/>
    </source>
</evidence>
<name>A0AAV3PNH2_LITER</name>